<name>A0A5A9X849_9BACT</name>
<feature type="active site" description="Nucleophile" evidence="7">
    <location>
        <position position="223"/>
    </location>
</feature>
<keyword evidence="10" id="KW-1185">Reference proteome</keyword>
<dbReference type="Proteomes" id="UP000324298">
    <property type="component" value="Unassembled WGS sequence"/>
</dbReference>
<evidence type="ECO:0000256" key="5">
    <source>
        <dbReference type="ARBA" id="ARBA00022984"/>
    </source>
</evidence>
<evidence type="ECO:0000313" key="9">
    <source>
        <dbReference type="EMBL" id="KAA0889140.1"/>
    </source>
</evidence>
<comment type="similarity">
    <text evidence="2">Belongs to the YkuD family.</text>
</comment>
<dbReference type="GO" id="GO:0071555">
    <property type="term" value="P:cell wall organization"/>
    <property type="evidence" value="ECO:0007669"/>
    <property type="project" value="UniProtKB-UniRule"/>
</dbReference>
<dbReference type="UniPathway" id="UPA00219"/>
<keyword evidence="5 7" id="KW-0573">Peptidoglycan synthesis</keyword>
<dbReference type="GO" id="GO:0018104">
    <property type="term" value="P:peptidoglycan-protein cross-linking"/>
    <property type="evidence" value="ECO:0007669"/>
    <property type="project" value="TreeGrafter"/>
</dbReference>
<keyword evidence="6 7" id="KW-0961">Cell wall biogenesis/degradation</keyword>
<keyword evidence="3" id="KW-0808">Transferase</keyword>
<evidence type="ECO:0000256" key="4">
    <source>
        <dbReference type="ARBA" id="ARBA00022960"/>
    </source>
</evidence>
<comment type="pathway">
    <text evidence="1 7">Cell wall biogenesis; peptidoglycan biosynthesis.</text>
</comment>
<feature type="domain" description="L,D-TPase catalytic" evidence="8">
    <location>
        <begin position="128"/>
        <end position="246"/>
    </location>
</feature>
<dbReference type="OrthoDB" id="9786799at2"/>
<evidence type="ECO:0000256" key="6">
    <source>
        <dbReference type="ARBA" id="ARBA00023316"/>
    </source>
</evidence>
<evidence type="ECO:0000313" key="10">
    <source>
        <dbReference type="Proteomes" id="UP000324298"/>
    </source>
</evidence>
<dbReference type="EMBL" id="SRSD01000009">
    <property type="protein sequence ID" value="KAA0889140.1"/>
    <property type="molecule type" value="Genomic_DNA"/>
</dbReference>
<dbReference type="InterPro" id="IPR050979">
    <property type="entry name" value="LD-transpeptidase"/>
</dbReference>
<dbReference type="Pfam" id="PF03734">
    <property type="entry name" value="YkuD"/>
    <property type="match status" value="1"/>
</dbReference>
<dbReference type="GO" id="GO:0005576">
    <property type="term" value="C:extracellular region"/>
    <property type="evidence" value="ECO:0007669"/>
    <property type="project" value="TreeGrafter"/>
</dbReference>
<accession>A0A5A9X849</accession>
<proteinExistence type="inferred from homology"/>
<evidence type="ECO:0000256" key="1">
    <source>
        <dbReference type="ARBA" id="ARBA00004752"/>
    </source>
</evidence>
<dbReference type="PANTHER" id="PTHR30582">
    <property type="entry name" value="L,D-TRANSPEPTIDASE"/>
    <property type="match status" value="1"/>
</dbReference>
<dbReference type="Gene3D" id="2.40.440.10">
    <property type="entry name" value="L,D-transpeptidase catalytic domain-like"/>
    <property type="match status" value="1"/>
</dbReference>
<sequence>MHPSRMRLSHKIVLVFIFTSLLVGFTVLRTPSETSEPGASPADKAMEDLSRVEYPSLKNIKWHPHFIQPNQTLESLFGNDWIWVARFNRIDRRHVYPGMTIKVPDNIADIRGYTPLPRFYEPARSHDKYILVDLTEQWLGGYEHGKLVISVPAATGRAEAPTPTGQFRISARDQNHTSSLYKTQNDEEQYPMDNAMRFHVDEKSIGYWIHARDLPGRPASHGCIGLYDEAMQKRVFGAPDKPVLLDSEKVYAWAVGEADYEDDSGNLEELEDAPAVEIRGELPRYLPQSPFRR</sequence>
<feature type="active site" description="Proton donor/acceptor" evidence="7">
    <location>
        <position position="210"/>
    </location>
</feature>
<dbReference type="SUPFAM" id="SSF141523">
    <property type="entry name" value="L,D-transpeptidase catalytic domain-like"/>
    <property type="match status" value="1"/>
</dbReference>
<evidence type="ECO:0000259" key="8">
    <source>
        <dbReference type="PROSITE" id="PS52029"/>
    </source>
</evidence>
<reference evidence="9 10" key="1">
    <citation type="submission" date="2019-04" db="EMBL/GenBank/DDBJ databases">
        <title>Geobacter ruber sp. nov., ferric-reducing bacteria isolated from paddy soil.</title>
        <authorList>
            <person name="Xu Z."/>
            <person name="Masuda Y."/>
            <person name="Itoh H."/>
            <person name="Senoo K."/>
        </authorList>
    </citation>
    <scope>NUCLEOTIDE SEQUENCE [LARGE SCALE GENOMIC DNA]</scope>
    <source>
        <strain evidence="9 10">Red88</strain>
    </source>
</reference>
<dbReference type="PROSITE" id="PS52029">
    <property type="entry name" value="LD_TPASE"/>
    <property type="match status" value="1"/>
</dbReference>
<gene>
    <name evidence="9" type="ORF">ET418_14955</name>
</gene>
<evidence type="ECO:0000256" key="3">
    <source>
        <dbReference type="ARBA" id="ARBA00022679"/>
    </source>
</evidence>
<dbReference type="GO" id="GO:0016740">
    <property type="term" value="F:transferase activity"/>
    <property type="evidence" value="ECO:0007669"/>
    <property type="project" value="UniProtKB-KW"/>
</dbReference>
<dbReference type="CDD" id="cd16913">
    <property type="entry name" value="YkuD_like"/>
    <property type="match status" value="1"/>
</dbReference>
<dbReference type="InterPro" id="IPR005490">
    <property type="entry name" value="LD_TPept_cat_dom"/>
</dbReference>
<dbReference type="PANTHER" id="PTHR30582:SF2">
    <property type="entry name" value="L,D-TRANSPEPTIDASE YCIB-RELATED"/>
    <property type="match status" value="1"/>
</dbReference>
<comment type="caution">
    <text evidence="9">The sequence shown here is derived from an EMBL/GenBank/DDBJ whole genome shotgun (WGS) entry which is preliminary data.</text>
</comment>
<protein>
    <recommendedName>
        <fullName evidence="8">L,D-TPase catalytic domain-containing protein</fullName>
    </recommendedName>
</protein>
<organism evidence="9 10">
    <name type="scientific">Oryzomonas rubra</name>
    <dbReference type="NCBI Taxonomy" id="2509454"/>
    <lineage>
        <taxon>Bacteria</taxon>
        <taxon>Pseudomonadati</taxon>
        <taxon>Thermodesulfobacteriota</taxon>
        <taxon>Desulfuromonadia</taxon>
        <taxon>Geobacterales</taxon>
        <taxon>Geobacteraceae</taxon>
        <taxon>Oryzomonas</taxon>
    </lineage>
</organism>
<evidence type="ECO:0000256" key="7">
    <source>
        <dbReference type="PROSITE-ProRule" id="PRU01373"/>
    </source>
</evidence>
<keyword evidence="4 7" id="KW-0133">Cell shape</keyword>
<dbReference type="AlphaFoldDB" id="A0A5A9X849"/>
<dbReference type="GO" id="GO:0071972">
    <property type="term" value="F:peptidoglycan L,D-transpeptidase activity"/>
    <property type="evidence" value="ECO:0007669"/>
    <property type="project" value="TreeGrafter"/>
</dbReference>
<evidence type="ECO:0000256" key="2">
    <source>
        <dbReference type="ARBA" id="ARBA00005992"/>
    </source>
</evidence>
<dbReference type="GO" id="GO:0008360">
    <property type="term" value="P:regulation of cell shape"/>
    <property type="evidence" value="ECO:0007669"/>
    <property type="project" value="UniProtKB-UniRule"/>
</dbReference>
<dbReference type="InterPro" id="IPR038063">
    <property type="entry name" value="Transpep_catalytic_dom"/>
</dbReference>
<dbReference type="RefSeq" id="WP_149308901.1">
    <property type="nucleotide sequence ID" value="NZ_SRSD01000009.1"/>
</dbReference>